<keyword evidence="1" id="KW-1133">Transmembrane helix</keyword>
<keyword evidence="1" id="KW-0812">Transmembrane</keyword>
<feature type="transmembrane region" description="Helical" evidence="1">
    <location>
        <begin position="20"/>
        <end position="41"/>
    </location>
</feature>
<accession>A0A0F7L330</accession>
<organism evidence="2">
    <name type="scientific">uncultured marine virus</name>
    <dbReference type="NCBI Taxonomy" id="186617"/>
    <lineage>
        <taxon>Viruses</taxon>
        <taxon>environmental samples</taxon>
    </lineage>
</organism>
<keyword evidence="1" id="KW-0472">Membrane</keyword>
<dbReference type="EMBL" id="KR029581">
    <property type="protein sequence ID" value="AKH46335.1"/>
    <property type="molecule type" value="Genomic_DNA"/>
</dbReference>
<protein>
    <submittedName>
        <fullName evidence="2">Uncharacterized protein</fullName>
    </submittedName>
</protein>
<evidence type="ECO:0000256" key="1">
    <source>
        <dbReference type="SAM" id="Phobius"/>
    </source>
</evidence>
<evidence type="ECO:0000313" key="2">
    <source>
        <dbReference type="EMBL" id="AKH46335.1"/>
    </source>
</evidence>
<reference evidence="2" key="1">
    <citation type="journal article" date="2015" name="Front. Microbiol.">
        <title>Combining genomic sequencing methods to explore viral diversity and reveal potential virus-host interactions.</title>
        <authorList>
            <person name="Chow C.E."/>
            <person name="Winget D.M."/>
            <person name="White R.A.III."/>
            <person name="Hallam S.J."/>
            <person name="Suttle C.A."/>
        </authorList>
    </citation>
    <scope>NUCLEOTIDE SEQUENCE</scope>
    <source>
        <strain evidence="2">Anoxic3_6</strain>
    </source>
</reference>
<name>A0A0F7L330_9VIRU</name>
<reference evidence="2" key="2">
    <citation type="submission" date="2015-03" db="EMBL/GenBank/DDBJ databases">
        <authorList>
            <person name="Chow C.-E.T."/>
            <person name="Winget D.M."/>
            <person name="White R.A.III."/>
            <person name="Hallam S.J."/>
            <person name="Suttle C.A."/>
        </authorList>
    </citation>
    <scope>NUCLEOTIDE SEQUENCE</scope>
    <source>
        <strain evidence="2">Anoxic3_6</strain>
    </source>
</reference>
<sequence length="52" mass="6039">MTKNFLLRSSRHYLFSHGFIPFLLLYSTFSLYLGFACFFILDNALNILSALT</sequence>
<proteinExistence type="predicted"/>